<protein>
    <recommendedName>
        <fullName evidence="2">DOT1 domain-containing protein</fullName>
    </recommendedName>
</protein>
<dbReference type="Pfam" id="PF08123">
    <property type="entry name" value="DOT1"/>
    <property type="match status" value="1"/>
</dbReference>
<comment type="caution">
    <text evidence="3">The sequence shown here is derived from an EMBL/GenBank/DDBJ whole genome shotgun (WGS) entry which is preliminary data.</text>
</comment>
<evidence type="ECO:0000313" key="3">
    <source>
        <dbReference type="EMBL" id="CAK9116467.1"/>
    </source>
</evidence>
<proteinExistence type="predicted"/>
<dbReference type="Proteomes" id="UP001642484">
    <property type="component" value="Unassembled WGS sequence"/>
</dbReference>
<dbReference type="EMBL" id="CAXAMN010028406">
    <property type="protein sequence ID" value="CAK9116467.1"/>
    <property type="molecule type" value="Genomic_DNA"/>
</dbReference>
<evidence type="ECO:0000259" key="2">
    <source>
        <dbReference type="Pfam" id="PF08123"/>
    </source>
</evidence>
<gene>
    <name evidence="3" type="ORF">CCMP2556_LOCUS54035</name>
</gene>
<dbReference type="InterPro" id="IPR029063">
    <property type="entry name" value="SAM-dependent_MTases_sf"/>
</dbReference>
<reference evidence="3 4" key="1">
    <citation type="submission" date="2024-02" db="EMBL/GenBank/DDBJ databases">
        <authorList>
            <person name="Chen Y."/>
            <person name="Shah S."/>
            <person name="Dougan E. K."/>
            <person name="Thang M."/>
            <person name="Chan C."/>
        </authorList>
    </citation>
    <scope>NUCLEOTIDE SEQUENCE [LARGE SCALE GENOMIC DNA]</scope>
</reference>
<name>A0ABP0SVK5_9DINO</name>
<dbReference type="InterPro" id="IPR025789">
    <property type="entry name" value="DOT1_dom"/>
</dbReference>
<feature type="compositionally biased region" description="Basic and acidic residues" evidence="1">
    <location>
        <begin position="226"/>
        <end position="244"/>
    </location>
</feature>
<feature type="region of interest" description="Disordered" evidence="1">
    <location>
        <begin position="218"/>
        <end position="263"/>
    </location>
</feature>
<dbReference type="SUPFAM" id="SSF53335">
    <property type="entry name" value="S-adenosyl-L-methionine-dependent methyltransferases"/>
    <property type="match status" value="1"/>
</dbReference>
<sequence length="263" mass="29229">MISMSSISPTGAAEFDLTLRCGQGVLRREVDRVLNTYWRGREGYAISAKEERRINRGDGNPGLYGELAPEGARRLAEEWGLCEGGKAVATFADLGSGVGKLVVQSYLEWPGVHRALGVELSATRAKRALEAWEALLLSDEAFELRQMALNLAGDNDATPNPAEEVKLLHGDLLDADLSDVTHAYVSSLCFPESLIFDVSLKLKQAPRLRAVASLQPLNLDSGAGKGQERDEKESKKERKKDIKEKKRQKRKRTRKKERKERTQ</sequence>
<evidence type="ECO:0000256" key="1">
    <source>
        <dbReference type="SAM" id="MobiDB-lite"/>
    </source>
</evidence>
<dbReference type="Gene3D" id="3.40.50.150">
    <property type="entry name" value="Vaccinia Virus protein VP39"/>
    <property type="match status" value="1"/>
</dbReference>
<feature type="domain" description="DOT1" evidence="2">
    <location>
        <begin position="61"/>
        <end position="151"/>
    </location>
</feature>
<feature type="compositionally biased region" description="Basic residues" evidence="1">
    <location>
        <begin position="245"/>
        <end position="263"/>
    </location>
</feature>
<keyword evidence="4" id="KW-1185">Reference proteome</keyword>
<evidence type="ECO:0000313" key="4">
    <source>
        <dbReference type="Proteomes" id="UP001642484"/>
    </source>
</evidence>
<accession>A0ABP0SVK5</accession>
<organism evidence="3 4">
    <name type="scientific">Durusdinium trenchii</name>
    <dbReference type="NCBI Taxonomy" id="1381693"/>
    <lineage>
        <taxon>Eukaryota</taxon>
        <taxon>Sar</taxon>
        <taxon>Alveolata</taxon>
        <taxon>Dinophyceae</taxon>
        <taxon>Suessiales</taxon>
        <taxon>Symbiodiniaceae</taxon>
        <taxon>Durusdinium</taxon>
    </lineage>
</organism>